<proteinExistence type="predicted"/>
<evidence type="ECO:0000313" key="1">
    <source>
        <dbReference type="EMBL" id="OWQ98477.1"/>
    </source>
</evidence>
<protein>
    <recommendedName>
        <fullName evidence="3">DUF2218 domain-containing protein</fullName>
    </recommendedName>
</protein>
<evidence type="ECO:0000313" key="2">
    <source>
        <dbReference type="Proteomes" id="UP000197097"/>
    </source>
</evidence>
<dbReference type="RefSeq" id="WP_088472248.1">
    <property type="nucleotide sequence ID" value="NZ_NISJ01000003.1"/>
</dbReference>
<dbReference type="Gene3D" id="3.30.310.50">
    <property type="entry name" value="Alpha-D-phosphohexomutase, C-terminal domain"/>
    <property type="match status" value="1"/>
</dbReference>
<reference evidence="1 2" key="1">
    <citation type="journal article" date="2002" name="Int. J. Syst. Evol. Microbiol.">
        <title>Sphingopyxis witflariensis sp. nov., isolated from activated sludge.</title>
        <authorList>
            <person name="Kampfer P."/>
            <person name="Witzenberger R."/>
            <person name="Denner E.B."/>
            <person name="Busse H.J."/>
            <person name="Neef A."/>
        </authorList>
    </citation>
    <scope>NUCLEOTIDE SEQUENCE [LARGE SCALE GENOMIC DNA]</scope>
    <source>
        <strain evidence="1 2">DSM 14551</strain>
    </source>
</reference>
<accession>A0A246JZ75</accession>
<sequence>MIEAEARIATIESSKYLTRLAEAWVHTYPVRYDALTAEIQLPGGDLILTADGDSLSLRLVGKDRERFDATKESVATLVDRVAEHDTGVRCVWNDIS</sequence>
<evidence type="ECO:0008006" key="3">
    <source>
        <dbReference type="Google" id="ProtNLM"/>
    </source>
</evidence>
<gene>
    <name evidence="1" type="ORF">CDQ91_08365</name>
</gene>
<dbReference type="AlphaFoldDB" id="A0A246JZ75"/>
<dbReference type="EMBL" id="NISJ01000003">
    <property type="protein sequence ID" value="OWQ98477.1"/>
    <property type="molecule type" value="Genomic_DNA"/>
</dbReference>
<name>A0A246JZ75_9SPHN</name>
<organism evidence="1 2">
    <name type="scientific">Sphingopyxis witflariensis</name>
    <dbReference type="NCBI Taxonomy" id="173675"/>
    <lineage>
        <taxon>Bacteria</taxon>
        <taxon>Pseudomonadati</taxon>
        <taxon>Pseudomonadota</taxon>
        <taxon>Alphaproteobacteria</taxon>
        <taxon>Sphingomonadales</taxon>
        <taxon>Sphingomonadaceae</taxon>
        <taxon>Sphingopyxis</taxon>
    </lineage>
</organism>
<dbReference type="Pfam" id="PF09981">
    <property type="entry name" value="DUF2218"/>
    <property type="match status" value="1"/>
</dbReference>
<dbReference type="OrthoDB" id="9806511at2"/>
<dbReference type="Proteomes" id="UP000197097">
    <property type="component" value="Unassembled WGS sequence"/>
</dbReference>
<comment type="caution">
    <text evidence="1">The sequence shown here is derived from an EMBL/GenBank/DDBJ whole genome shotgun (WGS) entry which is preliminary data.</text>
</comment>
<keyword evidence="2" id="KW-1185">Reference proteome</keyword>
<dbReference type="InterPro" id="IPR014543">
    <property type="entry name" value="UCP028291"/>
</dbReference>